<keyword evidence="3" id="KW-1185">Reference proteome</keyword>
<evidence type="ECO:0000313" key="2">
    <source>
        <dbReference type="EMBL" id="MBB6001566.1"/>
    </source>
</evidence>
<sequence>MNNLTQRTLLVILFVIASLGVVWANGSTSEGNTSTTNTSGKSAIPARPVVEYVGVERCGYQSIGDPVSVAIVRATGCGSSQTHWYDSNNNDLGLDSPGRDLKFLEITANITVYAKCYDGLGFGDPSNSVNVQYQAAPSTIPTITLDKSIACDGDKITLKSSVTNPNYEYRWQRAAGYEPSSPNIIDHSTEGFGTPTLKTTVSGYYYLSVVSPDCPQAPAYASGVVFAEFFSLPKPVITATATTFCEDKGVTLKTDSIQFIKNYQWYLNGVRQADMGTISQIEKFKKTGSVQVVSVEARIGCLSPISDPVALQAITVPTKPVITASALDFCVDKGISLKADSVQVTKSYDWYLNGVKQASLGTISHIDKFYQSGSVQVIAIEGILSCPSPISDAVSLKAVPVPAKPVITASALDFCEDKGISLKTDSSSIIKNYQWFLNGVKNDNLGSISHIDKFYQTGLVQVIAVEGVLNCLSPISEAVSLKAVTVPTKPVISASALEFCEDKAISLNASSSAIATSFQWYINGTKQDSLGTTNTVKSFNKTASIQIIGVESVLGCLSPISDAVNLTALALPAKPVITSSRANSTICADDIVMLTSTSGFSYTWNTGATTRSIDNIKTSGKYALKVTDEKGCISKASDTTTVIVNPLPAKPAITASGVLAFCDGGTVTLTSTPNVKYVWSNNETTQAITIKTSQDLTVAVIDANNCKSSSSDLVKVTVYALPAKPTVTSSSSLSFCADKSVIITSSDLPNGEVTKYLWSSNDITKSITVKTTGTFSVKVIDPRGCVSPSSDLVSTVALPVPDAPTIAADGLTTFCSRDNADYSKINSVNLLATSTFEVTWSTGLVGKTLNLTSINSQGTFVDISREYTATAKNTTTGCISAKSAPINIIVRNNPDASAASIEKDGTYTLKAVNFPSGNEYEWKYGSEVLAFKEGVIKANRYGDYSARVKTVFVIASAPGGQLGCFSNFSKAFAFSEEAIFKGLSIYPNPSNGLLTIETLADYDNPQILIYDLLGRQIYASTLPTIKGKVIIDLRNNNEGEYMLRFKAGDFDLTKRIIVNR</sequence>
<dbReference type="InterPro" id="IPR026444">
    <property type="entry name" value="Secre_tail"/>
</dbReference>
<dbReference type="RefSeq" id="WP_184128824.1">
    <property type="nucleotide sequence ID" value="NZ_JACHKT010000001.1"/>
</dbReference>
<organism evidence="2 3">
    <name type="scientific">Arcicella rosea</name>
    <dbReference type="NCBI Taxonomy" id="502909"/>
    <lineage>
        <taxon>Bacteria</taxon>
        <taxon>Pseudomonadati</taxon>
        <taxon>Bacteroidota</taxon>
        <taxon>Cytophagia</taxon>
        <taxon>Cytophagales</taxon>
        <taxon>Flectobacillaceae</taxon>
        <taxon>Arcicella</taxon>
    </lineage>
</organism>
<protein>
    <recommendedName>
        <fullName evidence="1">Secretion system C-terminal sorting domain-containing protein</fullName>
    </recommendedName>
</protein>
<reference evidence="2 3" key="1">
    <citation type="submission" date="2020-08" db="EMBL/GenBank/DDBJ databases">
        <title>Functional genomics of gut bacteria from endangered species of beetles.</title>
        <authorList>
            <person name="Carlos-Shanley C."/>
        </authorList>
    </citation>
    <scope>NUCLEOTIDE SEQUENCE [LARGE SCALE GENOMIC DNA]</scope>
    <source>
        <strain evidence="2 3">S00070</strain>
    </source>
</reference>
<dbReference type="AlphaFoldDB" id="A0A841EF00"/>
<evidence type="ECO:0000259" key="1">
    <source>
        <dbReference type="Pfam" id="PF18962"/>
    </source>
</evidence>
<name>A0A841EF00_9BACT</name>
<proteinExistence type="predicted"/>
<dbReference type="Proteomes" id="UP000524404">
    <property type="component" value="Unassembled WGS sequence"/>
</dbReference>
<gene>
    <name evidence="2" type="ORF">HNP25_000205</name>
</gene>
<dbReference type="Pfam" id="PF18962">
    <property type="entry name" value="Por_Secre_tail"/>
    <property type="match status" value="1"/>
</dbReference>
<dbReference type="NCBIfam" id="TIGR04183">
    <property type="entry name" value="Por_Secre_tail"/>
    <property type="match status" value="1"/>
</dbReference>
<dbReference type="EMBL" id="JACHKT010000001">
    <property type="protein sequence ID" value="MBB6001566.1"/>
    <property type="molecule type" value="Genomic_DNA"/>
</dbReference>
<evidence type="ECO:0000313" key="3">
    <source>
        <dbReference type="Proteomes" id="UP000524404"/>
    </source>
</evidence>
<comment type="caution">
    <text evidence="2">The sequence shown here is derived from an EMBL/GenBank/DDBJ whole genome shotgun (WGS) entry which is preliminary data.</text>
</comment>
<accession>A0A841EF00</accession>
<feature type="domain" description="Secretion system C-terminal sorting" evidence="1">
    <location>
        <begin position="985"/>
        <end position="1058"/>
    </location>
</feature>